<dbReference type="Gene3D" id="3.40.50.11210">
    <property type="entry name" value="Rap/Ran-GAP"/>
    <property type="match status" value="1"/>
</dbReference>
<dbReference type="GeneID" id="105901408"/>
<organism evidence="5 6">
    <name type="scientific">Clupea harengus</name>
    <name type="common">Atlantic herring</name>
    <dbReference type="NCBI Taxonomy" id="7950"/>
    <lineage>
        <taxon>Eukaryota</taxon>
        <taxon>Metazoa</taxon>
        <taxon>Chordata</taxon>
        <taxon>Craniata</taxon>
        <taxon>Vertebrata</taxon>
        <taxon>Euteleostomi</taxon>
        <taxon>Actinopterygii</taxon>
        <taxon>Neopterygii</taxon>
        <taxon>Teleostei</taxon>
        <taxon>Clupei</taxon>
        <taxon>Clupeiformes</taxon>
        <taxon>Clupeoidei</taxon>
        <taxon>Clupeidae</taxon>
        <taxon>Clupea</taxon>
    </lineage>
</organism>
<keyword evidence="1" id="KW-0343">GTPase activation</keyword>
<dbReference type="Pfam" id="PF21022">
    <property type="entry name" value="Rap-GAP_dimer"/>
    <property type="match status" value="1"/>
</dbReference>
<evidence type="ECO:0000259" key="4">
    <source>
        <dbReference type="PROSITE" id="PS50085"/>
    </source>
</evidence>
<keyword evidence="5" id="KW-1185">Reference proteome</keyword>
<proteinExistence type="predicted"/>
<gene>
    <name evidence="6" type="primary">rap1gap2a</name>
</gene>
<dbReference type="InterPro" id="IPR050989">
    <property type="entry name" value="Rap1_Ran_GAP"/>
</dbReference>
<feature type="region of interest" description="Disordered" evidence="3">
    <location>
        <begin position="477"/>
        <end position="496"/>
    </location>
</feature>
<dbReference type="GO" id="GO:0005886">
    <property type="term" value="C:plasma membrane"/>
    <property type="evidence" value="ECO:0007669"/>
    <property type="project" value="TreeGrafter"/>
</dbReference>
<dbReference type="Pfam" id="PF02145">
    <property type="entry name" value="Rap_GAP"/>
    <property type="match status" value="1"/>
</dbReference>
<dbReference type="PANTHER" id="PTHR15711">
    <property type="entry name" value="RAP GTPASE-ACTIVATING PROTEIN"/>
    <property type="match status" value="1"/>
</dbReference>
<dbReference type="GO" id="GO:0005096">
    <property type="term" value="F:GTPase activator activity"/>
    <property type="evidence" value="ECO:0007669"/>
    <property type="project" value="UniProtKB-KW"/>
</dbReference>
<accession>A0A6P8FRY5</accession>
<dbReference type="RefSeq" id="XP_031429259.1">
    <property type="nucleotide sequence ID" value="XM_031573399.2"/>
</dbReference>
<feature type="compositionally biased region" description="Polar residues" evidence="3">
    <location>
        <begin position="595"/>
        <end position="612"/>
    </location>
</feature>
<feature type="compositionally biased region" description="Low complexity" evidence="3">
    <location>
        <begin position="631"/>
        <end position="649"/>
    </location>
</feature>
<evidence type="ECO:0000313" key="6">
    <source>
        <dbReference type="RefSeq" id="XP_031429259.1"/>
    </source>
</evidence>
<comment type="function">
    <text evidence="2">GTPase activator for the nuclear Ras-related regulatory protein RAP-1A (KREV-1), converting it to the putatively inactive GDP-bound state.</text>
</comment>
<sequence>MFTPACKGTMGDSRIDKSSIAALKARKQELLNITNVPLGDCPPSPPRTAPPTMKSAEFFDMLERMQIPMAEEAKPIQRRKQDDYIPYPRIEDVLEKGGPYPQVILPQFGGYWIEDAEAPVGTPTSSDSSFCEEDDWEGMSPGGGFGYRLECNSMARAYRKHFLGREHINYYCTGSSVGNLIMSLKHEEAEGQEFLRIILRSKMKTLHDRISLAGLTQLPSVPQIAKLLCEDVTGLKFNPVLYPRGSQLIVCNDEHEVNNTFKFGVIYQKFGQTSEEELFGNNEETPAFAEFLSMLGDTIELQDFKGFRGGLDVSHGQTGTQSVYTVFRQREIMLHVSTKLPFTEGDVQQLQRKRHIGNDIVAAVFQEDATPFVPDMIASNFLHAYVLVQVENPCTDHTTYKVSVTAREDVPAFGPPLPNPAVFKKGPEFRDFLLTKLINAENACYKSDKFAKLEGRTRAALLDNLHDELHMQTQATLGLGTGGDEDKLENGGHGGLLESFKRAMRVRSHSMETMVGAHRHRSPGVGGGVPASLSGGGLPQSSTECTKSTFTPPALSAKSPLKSPVKRRSGLFPRLHSSTDSPASHFRSDPKMSEACSQTQEGRSETSSNPSSPEICPNKERPFMKLKEGSSRANISRSSSSTSSFSSTTGEGEALEELDTSSHPSTASSVFSPSLSVDSQTSGTPLIMCRSPTADGKSKTSPRSNLKFRFDKLSHSTTGN</sequence>
<dbReference type="InterPro" id="IPR000331">
    <property type="entry name" value="Rap/Ran_GAP_dom"/>
</dbReference>
<dbReference type="CTD" id="561339"/>
<feature type="region of interest" description="Disordered" evidence="3">
    <location>
        <begin position="516"/>
        <end position="720"/>
    </location>
</feature>
<evidence type="ECO:0000256" key="3">
    <source>
        <dbReference type="SAM" id="MobiDB-lite"/>
    </source>
</evidence>
<feature type="compositionally biased region" description="Gly residues" evidence="3">
    <location>
        <begin position="524"/>
        <end position="538"/>
    </location>
</feature>
<feature type="domain" description="Rap-GAP" evidence="4">
    <location>
        <begin position="249"/>
        <end position="465"/>
    </location>
</feature>
<feature type="compositionally biased region" description="Polar residues" evidence="3">
    <location>
        <begin position="540"/>
        <end position="551"/>
    </location>
</feature>
<dbReference type="SUPFAM" id="SSF111347">
    <property type="entry name" value="Rap/Ran-GAP"/>
    <property type="match status" value="1"/>
</dbReference>
<feature type="compositionally biased region" description="Low complexity" evidence="3">
    <location>
        <begin position="661"/>
        <end position="679"/>
    </location>
</feature>
<feature type="compositionally biased region" description="Basic and acidic residues" evidence="3">
    <location>
        <begin position="617"/>
        <end position="630"/>
    </location>
</feature>
<dbReference type="Gene3D" id="6.10.140.210">
    <property type="match status" value="1"/>
</dbReference>
<dbReference type="InterPro" id="IPR035974">
    <property type="entry name" value="Rap/Ran-GAP_sf"/>
</dbReference>
<reference evidence="6" key="1">
    <citation type="submission" date="2025-08" db="UniProtKB">
        <authorList>
            <consortium name="RefSeq"/>
        </authorList>
    </citation>
    <scope>IDENTIFICATION</scope>
</reference>
<protein>
    <submittedName>
        <fullName evidence="6">Rap1 GTPase-activating protein 2a isoform X5</fullName>
    </submittedName>
</protein>
<evidence type="ECO:0000313" key="5">
    <source>
        <dbReference type="Proteomes" id="UP000515152"/>
    </source>
</evidence>
<dbReference type="AlphaFoldDB" id="A0A6P8FRY5"/>
<evidence type="ECO:0000256" key="1">
    <source>
        <dbReference type="ARBA" id="ARBA00022468"/>
    </source>
</evidence>
<evidence type="ECO:0000256" key="2">
    <source>
        <dbReference type="ARBA" id="ARBA00057316"/>
    </source>
</evidence>
<dbReference type="Proteomes" id="UP000515152">
    <property type="component" value="Chromosome 9"/>
</dbReference>
<dbReference type="GO" id="GO:0005737">
    <property type="term" value="C:cytoplasm"/>
    <property type="evidence" value="ECO:0007669"/>
    <property type="project" value="TreeGrafter"/>
</dbReference>
<dbReference type="PANTHER" id="PTHR15711:SF17">
    <property type="entry name" value="RAP1 GTPASE-ACTIVATING PROTEIN 2"/>
    <property type="match status" value="1"/>
</dbReference>
<dbReference type="PROSITE" id="PS50085">
    <property type="entry name" value="RAPGAP"/>
    <property type="match status" value="1"/>
</dbReference>
<dbReference type="GO" id="GO:0051056">
    <property type="term" value="P:regulation of small GTPase mediated signal transduction"/>
    <property type="evidence" value="ECO:0007669"/>
    <property type="project" value="InterPro"/>
</dbReference>
<dbReference type="FunFam" id="3.40.50.11210:FF:000003">
    <property type="entry name" value="RAP1 GTPase activating protein 2"/>
    <property type="match status" value="1"/>
</dbReference>
<name>A0A6P8FRY5_CLUHA</name>